<evidence type="ECO:0000256" key="4">
    <source>
        <dbReference type="ARBA" id="ARBA00022692"/>
    </source>
</evidence>
<keyword evidence="3" id="KW-1003">Cell membrane</keyword>
<dbReference type="Pfam" id="PF00528">
    <property type="entry name" value="BPD_transp_1"/>
    <property type="match status" value="1"/>
</dbReference>
<dbReference type="CDD" id="cd06261">
    <property type="entry name" value="TM_PBP2"/>
    <property type="match status" value="1"/>
</dbReference>
<dbReference type="InterPro" id="IPR035906">
    <property type="entry name" value="MetI-like_sf"/>
</dbReference>
<feature type="transmembrane region" description="Helical" evidence="8">
    <location>
        <begin position="201"/>
        <end position="221"/>
    </location>
</feature>
<gene>
    <name evidence="10" type="ORF">GIS00_26685</name>
</gene>
<name>A0A7K1FVZ1_9ACTN</name>
<evidence type="ECO:0000256" key="6">
    <source>
        <dbReference type="ARBA" id="ARBA00022989"/>
    </source>
</evidence>
<dbReference type="InterPro" id="IPR000515">
    <property type="entry name" value="MetI-like"/>
</dbReference>
<evidence type="ECO:0000256" key="2">
    <source>
        <dbReference type="ARBA" id="ARBA00022448"/>
    </source>
</evidence>
<dbReference type="GO" id="GO:0043190">
    <property type="term" value="C:ATP-binding cassette (ABC) transporter complex"/>
    <property type="evidence" value="ECO:0007669"/>
    <property type="project" value="InterPro"/>
</dbReference>
<accession>A0A7K1FVZ1</accession>
<feature type="transmembrane region" description="Helical" evidence="8">
    <location>
        <begin position="227"/>
        <end position="252"/>
    </location>
</feature>
<keyword evidence="11" id="KW-1185">Reference proteome</keyword>
<dbReference type="EMBL" id="WLYK01000023">
    <property type="protein sequence ID" value="MTD17519.1"/>
    <property type="molecule type" value="Genomic_DNA"/>
</dbReference>
<dbReference type="Gene3D" id="1.10.3720.10">
    <property type="entry name" value="MetI-like"/>
    <property type="match status" value="1"/>
</dbReference>
<feature type="transmembrane region" description="Helical" evidence="8">
    <location>
        <begin position="79"/>
        <end position="101"/>
    </location>
</feature>
<comment type="similarity">
    <text evidence="8">Belongs to the binding-protein-dependent transport system permease family.</text>
</comment>
<keyword evidence="6 8" id="KW-1133">Transmembrane helix</keyword>
<comment type="subcellular location">
    <subcellularLocation>
        <location evidence="1 8">Cell membrane</location>
        <topology evidence="1 8">Multi-pass membrane protein</topology>
    </subcellularLocation>
</comment>
<proteinExistence type="inferred from homology"/>
<sequence>MWVLTAVVLVLTVFSVLSVAKNPAMEWSVVGDYFFSSSVLEGLWLSVWVTVLVTVLSLLLGAVLAAMRLSQQPVLRGLAWGYVWIFRSVPLLVQLLVWFNIGYLYPKLSFGIPWGPTFVEAPAREVMTAVLAALLGLTLHETAYATEIIRGGLLSVDAGQREAAHALSLSPLFTFTRIVLPQAMRAILPSAGSLLVGTLKATSMLSVIAVADLLYSVQIIYNRTFQIIPLLTVACIWYLIVTSVLSVGQWGIEKHFARGTSRTVGRRNLWRSRTTRTSQAVEA</sequence>
<keyword evidence="7 8" id="KW-0472">Membrane</keyword>
<evidence type="ECO:0000259" key="9">
    <source>
        <dbReference type="PROSITE" id="PS50928"/>
    </source>
</evidence>
<evidence type="ECO:0000313" key="11">
    <source>
        <dbReference type="Proteomes" id="UP000460221"/>
    </source>
</evidence>
<dbReference type="SUPFAM" id="SSF161098">
    <property type="entry name" value="MetI-like"/>
    <property type="match status" value="1"/>
</dbReference>
<evidence type="ECO:0000256" key="8">
    <source>
        <dbReference type="RuleBase" id="RU363032"/>
    </source>
</evidence>
<keyword evidence="4 8" id="KW-0812">Transmembrane</keyword>
<dbReference type="NCBIfam" id="TIGR01726">
    <property type="entry name" value="HEQRo_perm_3TM"/>
    <property type="match status" value="1"/>
</dbReference>
<comment type="caution">
    <text evidence="10">The sequence shown here is derived from an EMBL/GenBank/DDBJ whole genome shotgun (WGS) entry which is preliminary data.</text>
</comment>
<protein>
    <submittedName>
        <fullName evidence="10">ABC transporter permease subunit</fullName>
    </submittedName>
</protein>
<dbReference type="InterPro" id="IPR010065">
    <property type="entry name" value="AA_ABC_transptr_permease_3TM"/>
</dbReference>
<dbReference type="AlphaFoldDB" id="A0A7K1FVZ1"/>
<organism evidence="10 11">
    <name type="scientific">Nakamurella alba</name>
    <dbReference type="NCBI Taxonomy" id="2665158"/>
    <lineage>
        <taxon>Bacteria</taxon>
        <taxon>Bacillati</taxon>
        <taxon>Actinomycetota</taxon>
        <taxon>Actinomycetes</taxon>
        <taxon>Nakamurellales</taxon>
        <taxon>Nakamurellaceae</taxon>
        <taxon>Nakamurella</taxon>
    </lineage>
</organism>
<keyword evidence="2 8" id="KW-0813">Transport</keyword>
<keyword evidence="5" id="KW-0029">Amino-acid transport</keyword>
<dbReference type="PANTHER" id="PTHR30614:SF0">
    <property type="entry name" value="L-CYSTINE TRANSPORT SYSTEM PERMEASE PROTEIN TCYL"/>
    <property type="match status" value="1"/>
</dbReference>
<reference evidence="10 11" key="1">
    <citation type="submission" date="2019-11" db="EMBL/GenBank/DDBJ databases">
        <authorList>
            <person name="Jiang L.-Q."/>
        </authorList>
    </citation>
    <scope>NUCLEOTIDE SEQUENCE [LARGE SCALE GENOMIC DNA]</scope>
    <source>
        <strain evidence="10 11">YIM 132087</strain>
    </source>
</reference>
<evidence type="ECO:0000256" key="1">
    <source>
        <dbReference type="ARBA" id="ARBA00004651"/>
    </source>
</evidence>
<feature type="transmembrane region" description="Helical" evidence="8">
    <location>
        <begin position="44"/>
        <end position="67"/>
    </location>
</feature>
<evidence type="ECO:0000256" key="5">
    <source>
        <dbReference type="ARBA" id="ARBA00022970"/>
    </source>
</evidence>
<dbReference type="InterPro" id="IPR043429">
    <property type="entry name" value="ArtM/GltK/GlnP/TcyL/YhdX-like"/>
</dbReference>
<evidence type="ECO:0000256" key="3">
    <source>
        <dbReference type="ARBA" id="ARBA00022475"/>
    </source>
</evidence>
<dbReference type="PROSITE" id="PS50928">
    <property type="entry name" value="ABC_TM1"/>
    <property type="match status" value="1"/>
</dbReference>
<evidence type="ECO:0000313" key="10">
    <source>
        <dbReference type="EMBL" id="MTD17519.1"/>
    </source>
</evidence>
<evidence type="ECO:0000256" key="7">
    <source>
        <dbReference type="ARBA" id="ARBA00023136"/>
    </source>
</evidence>
<dbReference type="PANTHER" id="PTHR30614">
    <property type="entry name" value="MEMBRANE COMPONENT OF AMINO ACID ABC TRANSPORTER"/>
    <property type="match status" value="1"/>
</dbReference>
<dbReference type="GO" id="GO:0006865">
    <property type="term" value="P:amino acid transport"/>
    <property type="evidence" value="ECO:0007669"/>
    <property type="project" value="UniProtKB-KW"/>
</dbReference>
<dbReference type="Proteomes" id="UP000460221">
    <property type="component" value="Unassembled WGS sequence"/>
</dbReference>
<dbReference type="GO" id="GO:0022857">
    <property type="term" value="F:transmembrane transporter activity"/>
    <property type="evidence" value="ECO:0007669"/>
    <property type="project" value="InterPro"/>
</dbReference>
<feature type="domain" description="ABC transmembrane type-1" evidence="9">
    <location>
        <begin position="43"/>
        <end position="249"/>
    </location>
</feature>